<evidence type="ECO:0000256" key="1">
    <source>
        <dbReference type="SAM" id="SignalP"/>
    </source>
</evidence>
<protein>
    <recommendedName>
        <fullName evidence="4">DUF4136 domain-containing protein</fullName>
    </recommendedName>
</protein>
<organism evidence="2 3">
    <name type="scientific">Candidatus Defluviibacterium haderslevense</name>
    <dbReference type="NCBI Taxonomy" id="2981993"/>
    <lineage>
        <taxon>Bacteria</taxon>
        <taxon>Pseudomonadati</taxon>
        <taxon>Bacteroidota</taxon>
        <taxon>Saprospiria</taxon>
        <taxon>Saprospirales</taxon>
        <taxon>Saprospiraceae</taxon>
        <taxon>Candidatus Defluviibacterium</taxon>
    </lineage>
</organism>
<dbReference type="Proteomes" id="UP000808349">
    <property type="component" value="Unassembled WGS sequence"/>
</dbReference>
<feature type="signal peptide" evidence="1">
    <location>
        <begin position="1"/>
        <end position="20"/>
    </location>
</feature>
<keyword evidence="1" id="KW-0732">Signal</keyword>
<dbReference type="EMBL" id="JADKFW010000013">
    <property type="protein sequence ID" value="MBK9718919.1"/>
    <property type="molecule type" value="Genomic_DNA"/>
</dbReference>
<feature type="chain" id="PRO_5039414038" description="DUF4136 domain-containing protein" evidence="1">
    <location>
        <begin position="21"/>
        <end position="229"/>
    </location>
</feature>
<gene>
    <name evidence="2" type="ORF">IPO85_15675</name>
</gene>
<accession>A0A9D7SBJ4</accession>
<dbReference type="AlphaFoldDB" id="A0A9D7SBJ4"/>
<name>A0A9D7SBJ4_9BACT</name>
<reference evidence="2 3" key="1">
    <citation type="submission" date="2020-10" db="EMBL/GenBank/DDBJ databases">
        <title>Connecting structure to function with the recovery of over 1000 high-quality activated sludge metagenome-assembled genomes encoding full-length rRNA genes using long-read sequencing.</title>
        <authorList>
            <person name="Singleton C.M."/>
            <person name="Petriglieri F."/>
            <person name="Kristensen J.M."/>
            <person name="Kirkegaard R.H."/>
            <person name="Michaelsen T.Y."/>
            <person name="Andersen M.H."/>
            <person name="Karst S.M."/>
            <person name="Dueholm M.S."/>
            <person name="Nielsen P.H."/>
            <person name="Albertsen M."/>
        </authorList>
    </citation>
    <scope>NUCLEOTIDE SEQUENCE [LARGE SCALE GENOMIC DNA]</scope>
    <source>
        <strain evidence="2">Ribe_18-Q3-R11-54_BAT3C.373</strain>
    </source>
</reference>
<sequence>MTKISILTLILLLTSKLIFAQADSTRTLEYYFQIVDSLELVEMEKAGVITDKNSVADQYFDKTTKRLNERGFMKYAEIKGDIYLKYYRDYHFLQSINFNDDIYVLYFSVAGFDDVEFQIVKWKKQDWLKSDKLSKDIVDQPNQKFQKVAFNYDEGPKNLENVKMFVKNDYLVMERSGLYHSLYDLRKNELLVNDESPWHSASADNLETMNKWIKDNIHSKIEEKINASR</sequence>
<proteinExistence type="predicted"/>
<evidence type="ECO:0008006" key="4">
    <source>
        <dbReference type="Google" id="ProtNLM"/>
    </source>
</evidence>
<comment type="caution">
    <text evidence="2">The sequence shown here is derived from an EMBL/GenBank/DDBJ whole genome shotgun (WGS) entry which is preliminary data.</text>
</comment>
<evidence type="ECO:0000313" key="3">
    <source>
        <dbReference type="Proteomes" id="UP000808349"/>
    </source>
</evidence>
<evidence type="ECO:0000313" key="2">
    <source>
        <dbReference type="EMBL" id="MBK9718919.1"/>
    </source>
</evidence>